<dbReference type="AlphaFoldDB" id="A0A4S4L8H6"/>
<evidence type="ECO:0000313" key="2">
    <source>
        <dbReference type="EMBL" id="THH07128.1"/>
    </source>
</evidence>
<dbReference type="OrthoDB" id="4023585at2759"/>
<protein>
    <submittedName>
        <fullName evidence="2">Uncharacterized protein</fullName>
    </submittedName>
</protein>
<organism evidence="2 3">
    <name type="scientific">Phellinidium pouzarii</name>
    <dbReference type="NCBI Taxonomy" id="167371"/>
    <lineage>
        <taxon>Eukaryota</taxon>
        <taxon>Fungi</taxon>
        <taxon>Dikarya</taxon>
        <taxon>Basidiomycota</taxon>
        <taxon>Agaricomycotina</taxon>
        <taxon>Agaricomycetes</taxon>
        <taxon>Hymenochaetales</taxon>
        <taxon>Hymenochaetaceae</taxon>
        <taxon>Phellinidium</taxon>
    </lineage>
</organism>
<dbReference type="EMBL" id="SGPK01000158">
    <property type="protein sequence ID" value="THH07128.1"/>
    <property type="molecule type" value="Genomic_DNA"/>
</dbReference>
<evidence type="ECO:0000256" key="1">
    <source>
        <dbReference type="SAM" id="MobiDB-lite"/>
    </source>
</evidence>
<feature type="compositionally biased region" description="Basic and acidic residues" evidence="1">
    <location>
        <begin position="90"/>
        <end position="101"/>
    </location>
</feature>
<sequence length="101" mass="10664">MFRSTLSKALPARSLAASRSIHTSPAVYKFVTEKVKDAASSVGEKLAKGIEVGEVTGEKIHDATGTAKSKAEEASELAKQKANQASAGTKEAKDDFKKNVK</sequence>
<name>A0A4S4L8H6_9AGAM</name>
<keyword evidence="3" id="KW-1185">Reference proteome</keyword>
<evidence type="ECO:0000313" key="3">
    <source>
        <dbReference type="Proteomes" id="UP000308199"/>
    </source>
</evidence>
<dbReference type="Proteomes" id="UP000308199">
    <property type="component" value="Unassembled WGS sequence"/>
</dbReference>
<proteinExistence type="predicted"/>
<reference evidence="2 3" key="1">
    <citation type="submission" date="2019-02" db="EMBL/GenBank/DDBJ databases">
        <title>Genome sequencing of the rare red list fungi Phellinidium pouzarii.</title>
        <authorList>
            <person name="Buettner E."/>
            <person name="Kellner H."/>
        </authorList>
    </citation>
    <scope>NUCLEOTIDE SEQUENCE [LARGE SCALE GENOMIC DNA]</scope>
    <source>
        <strain evidence="2 3">DSM 108285</strain>
    </source>
</reference>
<gene>
    <name evidence="2" type="ORF">EW145_g3600</name>
</gene>
<feature type="region of interest" description="Disordered" evidence="1">
    <location>
        <begin position="59"/>
        <end position="101"/>
    </location>
</feature>
<comment type="caution">
    <text evidence="2">The sequence shown here is derived from an EMBL/GenBank/DDBJ whole genome shotgun (WGS) entry which is preliminary data.</text>
</comment>
<accession>A0A4S4L8H6</accession>
<feature type="compositionally biased region" description="Basic and acidic residues" evidence="1">
    <location>
        <begin position="69"/>
        <end position="79"/>
    </location>
</feature>